<dbReference type="AlphaFoldDB" id="A0A4E0QNE4"/>
<reference evidence="2 3" key="1">
    <citation type="journal article" date="2016" name="Front. Microbiol.">
        <title>Single-Cell (Meta-)Genomics of a Dimorphic Candidatus Thiomargarita nelsonii Reveals Genomic Plasticity.</title>
        <authorList>
            <person name="Flood B.E."/>
            <person name="Fliss P."/>
            <person name="Jones D.S."/>
            <person name="Dick G.J."/>
            <person name="Jain S."/>
            <person name="Kaster A.K."/>
            <person name="Winkel M."/>
            <person name="Mussmann M."/>
            <person name="Bailey J."/>
        </authorList>
    </citation>
    <scope>NUCLEOTIDE SEQUENCE [LARGE SCALE GENOMIC DNA]</scope>
    <source>
        <strain evidence="2">Hydrate Ridge</strain>
    </source>
</reference>
<dbReference type="InterPro" id="IPR041685">
    <property type="entry name" value="AAA_GajA/Old/RecF-like"/>
</dbReference>
<comment type="caution">
    <text evidence="2">The sequence shown here is derived from an EMBL/GenBank/DDBJ whole genome shotgun (WGS) entry which is preliminary data.</text>
</comment>
<evidence type="ECO:0000313" key="3">
    <source>
        <dbReference type="Proteomes" id="UP000030428"/>
    </source>
</evidence>
<protein>
    <recommendedName>
        <fullName evidence="1">Endonuclease GajA/Old nuclease/RecF-like AAA domain-containing protein</fullName>
    </recommendedName>
</protein>
<evidence type="ECO:0000259" key="1">
    <source>
        <dbReference type="Pfam" id="PF13175"/>
    </source>
</evidence>
<dbReference type="PANTHER" id="PTHR43581:SF4">
    <property type="entry name" value="ATP_GTP PHOSPHATASE"/>
    <property type="match status" value="1"/>
</dbReference>
<proteinExistence type="predicted"/>
<dbReference type="InterPro" id="IPR027417">
    <property type="entry name" value="P-loop_NTPase"/>
</dbReference>
<evidence type="ECO:0000313" key="2">
    <source>
        <dbReference type="EMBL" id="TGO02418.1"/>
    </source>
</evidence>
<feature type="domain" description="Endonuclease GajA/Old nuclease/RecF-like AAA" evidence="1">
    <location>
        <begin position="2"/>
        <end position="367"/>
    </location>
</feature>
<dbReference type="Proteomes" id="UP000030428">
    <property type="component" value="Unassembled WGS sequence"/>
</dbReference>
<dbReference type="Pfam" id="PF13175">
    <property type="entry name" value="AAA_15"/>
    <property type="match status" value="1"/>
</dbReference>
<accession>A0A4E0QNE4</accession>
<name>A0A4E0QNE4_9GAMM</name>
<organism evidence="2 3">
    <name type="scientific">Candidatus Thiomargarita nelsonii</name>
    <dbReference type="NCBI Taxonomy" id="1003181"/>
    <lineage>
        <taxon>Bacteria</taxon>
        <taxon>Pseudomonadati</taxon>
        <taxon>Pseudomonadota</taxon>
        <taxon>Gammaproteobacteria</taxon>
        <taxon>Thiotrichales</taxon>
        <taxon>Thiotrichaceae</taxon>
        <taxon>Thiomargarita</taxon>
    </lineage>
</organism>
<dbReference type="InterPro" id="IPR051396">
    <property type="entry name" value="Bact_Antivir_Def_Nuclease"/>
</dbReference>
<keyword evidence="3" id="KW-1185">Reference proteome</keyword>
<sequence>MKIKLKHLGPIKQAEFILGDFTIICGDNNAGKTYATYAWFGFLDIWREMLETEIQDKQMNTLLTDGVVQIDLQFYIDKAREILQKGCQNYTKALPKVFSASKEYFKKTQFQVLLDESEKLSVTASFERQMHGGNAKLFSLSKTENSTELVVSLLVDKEKIQFPSDVIKRVIAGAVNEIIFGRFFPNPFIASAERTGAAIFRKELNFARNRLLKEVSQDDTKLDPMKLLFQIYQDYALPVERNVEFIRQLETIAKESSFIADKYPDVLENFADIIGGEYLVTRNDELYFKPKGKQIKLTMDESSSAVRSLLDIGFYLRHLAKTGDLLIVDEPELNLHPENQRRIARLFARLVNLGVKVFITTHSDYIVKELNTLIMLNHDKPYLKQIAEAEGYHTNELISAENIKVYIAEETLMKLDDKSRTLTAAHIDPEFGIEARTFDTTINDMNRIQEMIVWGGE</sequence>
<dbReference type="PANTHER" id="PTHR43581">
    <property type="entry name" value="ATP/GTP PHOSPHATASE"/>
    <property type="match status" value="1"/>
</dbReference>
<dbReference type="SUPFAM" id="SSF52540">
    <property type="entry name" value="P-loop containing nucleoside triphosphate hydrolases"/>
    <property type="match status" value="1"/>
</dbReference>
<dbReference type="EMBL" id="JSZA02000139">
    <property type="protein sequence ID" value="TGO02418.1"/>
    <property type="molecule type" value="Genomic_DNA"/>
</dbReference>
<dbReference type="Gene3D" id="3.40.50.300">
    <property type="entry name" value="P-loop containing nucleotide triphosphate hydrolases"/>
    <property type="match status" value="1"/>
</dbReference>
<gene>
    <name evidence="2" type="ORF">PN36_25445</name>
</gene>